<evidence type="ECO:0000259" key="11">
    <source>
        <dbReference type="Pfam" id="PF01048"/>
    </source>
</evidence>
<feature type="domain" description="Nucleoside phosphorylase" evidence="11">
    <location>
        <begin position="48"/>
        <end position="282"/>
    </location>
</feature>
<comment type="caution">
    <text evidence="12">The sequence shown here is derived from an EMBL/GenBank/DDBJ whole genome shotgun (WGS) entry which is preliminary data.</text>
</comment>
<dbReference type="Gene3D" id="3.40.50.1580">
    <property type="entry name" value="Nucleoside phosphorylase domain"/>
    <property type="match status" value="1"/>
</dbReference>
<evidence type="ECO:0000256" key="4">
    <source>
        <dbReference type="ARBA" id="ARBA00011233"/>
    </source>
</evidence>
<organism evidence="12 13">
    <name type="scientific">Streptomyces nojiriensis</name>
    <dbReference type="NCBI Taxonomy" id="66374"/>
    <lineage>
        <taxon>Bacteria</taxon>
        <taxon>Bacillati</taxon>
        <taxon>Actinomycetota</taxon>
        <taxon>Actinomycetes</taxon>
        <taxon>Kitasatosporales</taxon>
        <taxon>Streptomycetaceae</taxon>
        <taxon>Streptomyces</taxon>
    </lineage>
</organism>
<accession>A0ABQ3T0N0</accession>
<evidence type="ECO:0000256" key="6">
    <source>
        <dbReference type="ARBA" id="ARBA00013834"/>
    </source>
</evidence>
<dbReference type="PANTHER" id="PTHR11904">
    <property type="entry name" value="METHYLTHIOADENOSINE/PURINE NUCLEOSIDE PHOSPHORYLASE"/>
    <property type="match status" value="1"/>
</dbReference>
<dbReference type="CDD" id="cd09009">
    <property type="entry name" value="PNP-EcPNPII_like"/>
    <property type="match status" value="1"/>
</dbReference>
<dbReference type="SUPFAM" id="SSF53167">
    <property type="entry name" value="Purine and uridine phosphorylases"/>
    <property type="match status" value="1"/>
</dbReference>
<evidence type="ECO:0000256" key="3">
    <source>
        <dbReference type="ARBA" id="ARBA00006751"/>
    </source>
</evidence>
<sequence>MSCAIYARSRKAVTLVRVNASVTDPFAAADAAAARLRELTGVDTHDVALVMGSGWAPAAEALGAPEAEFLVTELPGFPPAAVEGHGGKIRSYKIGDKRALVFLGRTHFYEGRGVAAVAHGVRTAVAAGCKTVVLTNGCGGLREGMKPGQPVLISDHLNLTATSPIVGANFVDLTDLYSPRLRAMCKEIDASLEEGVYVQFPGPHYETPAEINMIRVMGADLVGMSTVLEAIAAREAGAEVLGISLVTNLAAGLSGEPLNHEEVLQAGRDSAARMGTLLTQVLARI</sequence>
<evidence type="ECO:0000313" key="12">
    <source>
        <dbReference type="EMBL" id="GHI73945.1"/>
    </source>
</evidence>
<dbReference type="InterPro" id="IPR000845">
    <property type="entry name" value="Nucleoside_phosphorylase_d"/>
</dbReference>
<dbReference type="NCBIfam" id="NF006054">
    <property type="entry name" value="PRK08202.1"/>
    <property type="match status" value="1"/>
</dbReference>
<evidence type="ECO:0000313" key="13">
    <source>
        <dbReference type="Proteomes" id="UP000613974"/>
    </source>
</evidence>
<keyword evidence="7 10" id="KW-0328">Glycosyltransferase</keyword>
<dbReference type="EMBL" id="BNEC01000005">
    <property type="protein sequence ID" value="GHI73945.1"/>
    <property type="molecule type" value="Genomic_DNA"/>
</dbReference>
<evidence type="ECO:0000256" key="10">
    <source>
        <dbReference type="PIRNR" id="PIRNR000477"/>
    </source>
</evidence>
<keyword evidence="13" id="KW-1185">Reference proteome</keyword>
<comment type="pathway">
    <text evidence="2 10">Purine metabolism; purine nucleoside salvage.</text>
</comment>
<dbReference type="NCBIfam" id="TIGR01698">
    <property type="entry name" value="PUNP"/>
    <property type="match status" value="1"/>
</dbReference>
<dbReference type="InterPro" id="IPR011269">
    <property type="entry name" value="PUNP"/>
</dbReference>
<dbReference type="InterPro" id="IPR035994">
    <property type="entry name" value="Nucleoside_phosphorylase_sf"/>
</dbReference>
<evidence type="ECO:0000256" key="7">
    <source>
        <dbReference type="ARBA" id="ARBA00022676"/>
    </source>
</evidence>
<dbReference type="PROSITE" id="PS01240">
    <property type="entry name" value="PNP_MTAP_2"/>
    <property type="match status" value="1"/>
</dbReference>
<evidence type="ECO:0000256" key="5">
    <source>
        <dbReference type="ARBA" id="ARBA00011886"/>
    </source>
</evidence>
<dbReference type="EC" id="2.4.2.1" evidence="5 10"/>
<evidence type="ECO:0000256" key="9">
    <source>
        <dbReference type="ARBA" id="ARBA00048556"/>
    </source>
</evidence>
<dbReference type="PANTHER" id="PTHR11904:SF9">
    <property type="entry name" value="PURINE NUCLEOSIDE PHOSPHORYLASE-RELATED"/>
    <property type="match status" value="1"/>
</dbReference>
<evidence type="ECO:0000256" key="2">
    <source>
        <dbReference type="ARBA" id="ARBA00005058"/>
    </source>
</evidence>
<name>A0ABQ3T0N0_9ACTN</name>
<comment type="catalytic activity">
    <reaction evidence="9">
        <text>a purine 2'-deoxy-D-ribonucleoside + phosphate = a purine nucleobase + 2-deoxy-alpha-D-ribose 1-phosphate</text>
        <dbReference type="Rhea" id="RHEA:36431"/>
        <dbReference type="ChEBI" id="CHEBI:26386"/>
        <dbReference type="ChEBI" id="CHEBI:43474"/>
        <dbReference type="ChEBI" id="CHEBI:57259"/>
        <dbReference type="ChEBI" id="CHEBI:142361"/>
        <dbReference type="EC" id="2.4.2.1"/>
    </reaction>
</comment>
<reference evidence="13" key="1">
    <citation type="submission" date="2023-07" db="EMBL/GenBank/DDBJ databases">
        <title>Whole genome shotgun sequence of Streptomyces nojiriensis NBRC 13794.</title>
        <authorList>
            <person name="Komaki H."/>
            <person name="Tamura T."/>
        </authorList>
    </citation>
    <scope>NUCLEOTIDE SEQUENCE [LARGE SCALE GENOMIC DNA]</scope>
    <source>
        <strain evidence="13">NBRC 13794</strain>
    </source>
</reference>
<dbReference type="Proteomes" id="UP000613974">
    <property type="component" value="Unassembled WGS sequence"/>
</dbReference>
<keyword evidence="8 10" id="KW-0808">Transferase</keyword>
<protein>
    <recommendedName>
        <fullName evidence="6 10">Purine nucleoside phosphorylase</fullName>
        <ecNumber evidence="5 10">2.4.2.1</ecNumber>
    </recommendedName>
    <alternativeName>
        <fullName evidence="10">Inosine-guanosine phosphorylase</fullName>
    </alternativeName>
</protein>
<gene>
    <name evidence="12" type="ORF">Snoj_78630</name>
</gene>
<proteinExistence type="inferred from homology"/>
<comment type="similarity">
    <text evidence="3 10">Belongs to the PNP/MTAP phosphorylase family.</text>
</comment>
<evidence type="ECO:0000256" key="1">
    <source>
        <dbReference type="ARBA" id="ARBA00002678"/>
    </source>
</evidence>
<evidence type="ECO:0000256" key="8">
    <source>
        <dbReference type="ARBA" id="ARBA00022679"/>
    </source>
</evidence>
<dbReference type="Pfam" id="PF01048">
    <property type="entry name" value="PNP_UDP_1"/>
    <property type="match status" value="1"/>
</dbReference>
<dbReference type="PIRSF" id="PIRSF000477">
    <property type="entry name" value="PurNPase"/>
    <property type="match status" value="1"/>
</dbReference>
<comment type="function">
    <text evidence="1">The purine nucleoside phosphorylases catalyze the phosphorolytic breakdown of the N-glycosidic bond in the beta-(deoxy)ribonucleoside molecules, with the formation of the corresponding free purine bases and pentose-1-phosphate. Cleaves guanosine, inosine, 2'-deoxyguanosine and 2'-deoxyinosine.</text>
</comment>
<dbReference type="NCBIfam" id="TIGR01697">
    <property type="entry name" value="PNPH-PUNA-XAPA"/>
    <property type="match status" value="1"/>
</dbReference>
<dbReference type="InterPro" id="IPR011268">
    <property type="entry name" value="Purine_phosphorylase"/>
</dbReference>
<dbReference type="InterPro" id="IPR018099">
    <property type="entry name" value="Purine_phosphorylase-2_CS"/>
</dbReference>
<comment type="subunit">
    <text evidence="4">Homotrimer.</text>
</comment>